<evidence type="ECO:0000259" key="1">
    <source>
        <dbReference type="Pfam" id="PF12728"/>
    </source>
</evidence>
<keyword evidence="3" id="KW-1185">Reference proteome</keyword>
<dbReference type="STRING" id="1069081.SAMN05660197_0751"/>
<dbReference type="OrthoDB" id="5360715at2"/>
<evidence type="ECO:0000313" key="2">
    <source>
        <dbReference type="EMBL" id="SMC08960.1"/>
    </source>
</evidence>
<dbReference type="SUPFAM" id="SSF46955">
    <property type="entry name" value="Putative DNA-binding domain"/>
    <property type="match status" value="1"/>
</dbReference>
<gene>
    <name evidence="2" type="ORF">SAMN05660197_0751</name>
</gene>
<dbReference type="Pfam" id="PF12728">
    <property type="entry name" value="HTH_17"/>
    <property type="match status" value="1"/>
</dbReference>
<protein>
    <submittedName>
        <fullName evidence="2">Helix-turn-helix domain-containing protein</fullName>
    </submittedName>
</protein>
<evidence type="ECO:0000313" key="3">
    <source>
        <dbReference type="Proteomes" id="UP000192602"/>
    </source>
</evidence>
<dbReference type="AlphaFoldDB" id="A0A1W1WSE6"/>
<sequence>MTTIPNTSTNIQDLQAKEFLSPKEVELLYGFKENTQAKWRMQGLIPYRKIGKFIRYHHQELKEWMNKGRIA</sequence>
<dbReference type="EMBL" id="FWWZ01000001">
    <property type="protein sequence ID" value="SMC08960.1"/>
    <property type="molecule type" value="Genomic_DNA"/>
</dbReference>
<dbReference type="RefSeq" id="WP_084275214.1">
    <property type="nucleotide sequence ID" value="NZ_AP026671.1"/>
</dbReference>
<dbReference type="InterPro" id="IPR041657">
    <property type="entry name" value="HTH_17"/>
</dbReference>
<accession>A0A1W1WSE6</accession>
<reference evidence="3" key="1">
    <citation type="submission" date="2017-04" db="EMBL/GenBank/DDBJ databases">
        <authorList>
            <person name="Varghese N."/>
            <person name="Submissions S."/>
        </authorList>
    </citation>
    <scope>NUCLEOTIDE SEQUENCE [LARGE SCALE GENOMIC DNA]</scope>
    <source>
        <strain evidence="3">DSM 16512</strain>
    </source>
</reference>
<dbReference type="InterPro" id="IPR009061">
    <property type="entry name" value="DNA-bd_dom_put_sf"/>
</dbReference>
<proteinExistence type="predicted"/>
<name>A0A1W1WSE6_9BACT</name>
<dbReference type="Proteomes" id="UP000192602">
    <property type="component" value="Unassembled WGS sequence"/>
</dbReference>
<feature type="domain" description="Helix-turn-helix" evidence="1">
    <location>
        <begin position="19"/>
        <end position="68"/>
    </location>
</feature>
<organism evidence="2 3">
    <name type="scientific">Nitratiruptor tergarcus DSM 16512</name>
    <dbReference type="NCBI Taxonomy" id="1069081"/>
    <lineage>
        <taxon>Bacteria</taxon>
        <taxon>Pseudomonadati</taxon>
        <taxon>Campylobacterota</taxon>
        <taxon>Epsilonproteobacteria</taxon>
        <taxon>Nautiliales</taxon>
        <taxon>Nitratiruptoraceae</taxon>
        <taxon>Nitratiruptor</taxon>
    </lineage>
</organism>